<feature type="transmembrane region" description="Helical" evidence="9">
    <location>
        <begin position="232"/>
        <end position="258"/>
    </location>
</feature>
<dbReference type="SUPFAM" id="SSF52540">
    <property type="entry name" value="P-loop containing nucleoside triphosphate hydrolases"/>
    <property type="match status" value="1"/>
</dbReference>
<protein>
    <submittedName>
        <fullName evidence="12">ATP-binding cassette domain-containing protein</fullName>
    </submittedName>
    <submittedName>
        <fullName evidence="13">Branched-chain amino acid transport system permease protein</fullName>
    </submittedName>
</protein>
<keyword evidence="2" id="KW-0813">Transport</keyword>
<evidence type="ECO:0000313" key="15">
    <source>
        <dbReference type="Proteomes" id="UP000659061"/>
    </source>
</evidence>
<dbReference type="GO" id="GO:0016887">
    <property type="term" value="F:ATP hydrolysis activity"/>
    <property type="evidence" value="ECO:0007669"/>
    <property type="project" value="InterPro"/>
</dbReference>
<dbReference type="InterPro" id="IPR043428">
    <property type="entry name" value="LivM-like"/>
</dbReference>
<evidence type="ECO:0000313" key="13">
    <source>
        <dbReference type="EMBL" id="NYI38140.1"/>
    </source>
</evidence>
<dbReference type="GO" id="GO:0005524">
    <property type="term" value="F:ATP binding"/>
    <property type="evidence" value="ECO:0007669"/>
    <property type="project" value="UniProtKB-KW"/>
</dbReference>
<dbReference type="InterPro" id="IPR051120">
    <property type="entry name" value="ABC_AA/LPS_Transport"/>
</dbReference>
<dbReference type="InterPro" id="IPR003593">
    <property type="entry name" value="AAA+_ATPase"/>
</dbReference>
<feature type="transmembrane region" description="Helical" evidence="9">
    <location>
        <begin position="195"/>
        <end position="220"/>
    </location>
</feature>
<dbReference type="PROSITE" id="PS50893">
    <property type="entry name" value="ABC_TRANSPORTER_2"/>
    <property type="match status" value="1"/>
</dbReference>
<dbReference type="CDD" id="cd06581">
    <property type="entry name" value="TM_PBP1_LivM_like"/>
    <property type="match status" value="1"/>
</dbReference>
<keyword evidence="8 9" id="KW-0472">Membrane</keyword>
<dbReference type="RefSeq" id="WP_179424578.1">
    <property type="nucleotide sequence ID" value="NZ_BAAAMP010000001.1"/>
</dbReference>
<evidence type="ECO:0000256" key="5">
    <source>
        <dbReference type="ARBA" id="ARBA00022741"/>
    </source>
</evidence>
<organism evidence="12 15">
    <name type="scientific">Aeromicrobium tamlense</name>
    <dbReference type="NCBI Taxonomy" id="375541"/>
    <lineage>
        <taxon>Bacteria</taxon>
        <taxon>Bacillati</taxon>
        <taxon>Actinomycetota</taxon>
        <taxon>Actinomycetes</taxon>
        <taxon>Propionibacteriales</taxon>
        <taxon>Nocardioidaceae</taxon>
        <taxon>Aeromicrobium</taxon>
    </lineage>
</organism>
<feature type="domain" description="ABC transporter" evidence="10">
    <location>
        <begin position="334"/>
        <end position="582"/>
    </location>
</feature>
<dbReference type="Pfam" id="PF02653">
    <property type="entry name" value="BPD_transp_2"/>
    <property type="match status" value="1"/>
</dbReference>
<dbReference type="SMART" id="SM00382">
    <property type="entry name" value="AAA"/>
    <property type="match status" value="1"/>
</dbReference>
<feature type="transmembrane region" description="Helical" evidence="9">
    <location>
        <begin position="47"/>
        <end position="66"/>
    </location>
</feature>
<sequence>MILLLPPLLGIDARTQDSLTLALVFAIAAVGLDILSGYGGQFSIGNFAFVGIGAYATAILGTQYGWSTWATLPAAVLAPMVVAGVLGVPMMRIGQLGGAFMTFFLGYLVMLLLGVDWLSPLTNAAAGLAVPPAALGGLDLSYGSSLYYLAWALLAVTALLSARFADSRQGQALRVIKRSPVVASALGIDVSRSKVIAFVFSAGAAGLAGFVYAQLLGYLMPTNFLPAMSLTLLVMTIVGGLGSIAGPIAGAVLMTLLSQVTREAGAGRELYYAAVLIIVLIALPEGGFGLYERLRGLVRRQPDPSSTDPTEYVRVTRTAGLPSPVPREEAPNLLTVDDLQVTFGGVRALDGTSLRIVEGQIHALLGPNGAGKTTILNCISGIQPHEGSIVFDGTPLKGLRPQQIRRLGLTRTFQNPSLVGDLSVLENVQLGCYGDESSSVLLDLLPLPSTLARDARTRDAAKDALAMVGLPESVWGRPATATSLADQKLVDIARAVVSSPRMMLLDEPTAGLQDEDIESVARVLTEVNREAGLTILVIAHHVGFLRDVAHSATALHFGRPIATGTPDAVVEDSRVVDVFLGAAHVS</sequence>
<dbReference type="AlphaFoldDB" id="A0A8I0FY28"/>
<dbReference type="EMBL" id="JACBZN010000001">
    <property type="protein sequence ID" value="NYI38140.1"/>
    <property type="molecule type" value="Genomic_DNA"/>
</dbReference>
<feature type="transmembrane region" description="Helical" evidence="9">
    <location>
        <begin position="72"/>
        <end position="89"/>
    </location>
</feature>
<evidence type="ECO:0000256" key="7">
    <source>
        <dbReference type="ARBA" id="ARBA00022989"/>
    </source>
</evidence>
<evidence type="ECO:0000313" key="11">
    <source>
        <dbReference type="EMBL" id="MBD1270748.1"/>
    </source>
</evidence>
<dbReference type="GO" id="GO:0005886">
    <property type="term" value="C:plasma membrane"/>
    <property type="evidence" value="ECO:0007669"/>
    <property type="project" value="UniProtKB-SubCell"/>
</dbReference>
<evidence type="ECO:0000313" key="14">
    <source>
        <dbReference type="Proteomes" id="UP000587211"/>
    </source>
</evidence>
<feature type="transmembrane region" description="Helical" evidence="9">
    <location>
        <begin position="270"/>
        <end position="291"/>
    </location>
</feature>
<evidence type="ECO:0000256" key="3">
    <source>
        <dbReference type="ARBA" id="ARBA00022475"/>
    </source>
</evidence>
<evidence type="ECO:0000256" key="1">
    <source>
        <dbReference type="ARBA" id="ARBA00004651"/>
    </source>
</evidence>
<dbReference type="EMBL" id="JACWMT010000003">
    <property type="protein sequence ID" value="MBD1271120.1"/>
    <property type="molecule type" value="Genomic_DNA"/>
</dbReference>
<feature type="transmembrane region" description="Helical" evidence="9">
    <location>
        <begin position="146"/>
        <end position="165"/>
    </location>
</feature>
<keyword evidence="3" id="KW-1003">Cell membrane</keyword>
<accession>A0A8I0FY28</accession>
<evidence type="ECO:0000256" key="9">
    <source>
        <dbReference type="SAM" id="Phobius"/>
    </source>
</evidence>
<feature type="transmembrane region" description="Helical" evidence="9">
    <location>
        <begin position="20"/>
        <end position="40"/>
    </location>
</feature>
<name>A0A8I0FY28_9ACTN</name>
<dbReference type="Proteomes" id="UP000659061">
    <property type="component" value="Unassembled WGS sequence"/>
</dbReference>
<dbReference type="Proteomes" id="UP000587211">
    <property type="component" value="Unassembled WGS sequence"/>
</dbReference>
<evidence type="ECO:0000256" key="2">
    <source>
        <dbReference type="ARBA" id="ARBA00022448"/>
    </source>
</evidence>
<evidence type="ECO:0000313" key="12">
    <source>
        <dbReference type="EMBL" id="MBD1271120.1"/>
    </source>
</evidence>
<keyword evidence="5" id="KW-0547">Nucleotide-binding</keyword>
<reference evidence="13 14" key="1">
    <citation type="submission" date="2020-07" db="EMBL/GenBank/DDBJ databases">
        <title>Sequencing the genomes of 1000 actinobacteria strains.</title>
        <authorList>
            <person name="Klenk H.-P."/>
        </authorList>
    </citation>
    <scope>NUCLEOTIDE SEQUENCE [LARGE SCALE GENOMIC DNA]</scope>
    <source>
        <strain evidence="13 14">DSM 19087</strain>
    </source>
</reference>
<keyword evidence="7 9" id="KW-1133">Transmembrane helix</keyword>
<evidence type="ECO:0000259" key="10">
    <source>
        <dbReference type="PROSITE" id="PS50893"/>
    </source>
</evidence>
<dbReference type="InterPro" id="IPR003439">
    <property type="entry name" value="ABC_transporter-like_ATP-bd"/>
</dbReference>
<dbReference type="InterPro" id="IPR027417">
    <property type="entry name" value="P-loop_NTPase"/>
</dbReference>
<evidence type="ECO:0000256" key="8">
    <source>
        <dbReference type="ARBA" id="ARBA00023136"/>
    </source>
</evidence>
<dbReference type="Gene3D" id="3.40.50.300">
    <property type="entry name" value="P-loop containing nucleotide triphosphate hydrolases"/>
    <property type="match status" value="1"/>
</dbReference>
<dbReference type="PANTHER" id="PTHR45772">
    <property type="entry name" value="CONSERVED COMPONENT OF ABC TRANSPORTER FOR NATURAL AMINO ACIDS-RELATED"/>
    <property type="match status" value="1"/>
</dbReference>
<dbReference type="GO" id="GO:0015658">
    <property type="term" value="F:branched-chain amino acid transmembrane transporter activity"/>
    <property type="evidence" value="ECO:0007669"/>
    <property type="project" value="InterPro"/>
</dbReference>
<gene>
    <name evidence="13" type="ORF">BJ975_001515</name>
    <name evidence="11" type="ORF">IDH50_10940</name>
    <name evidence="12" type="ORF">IDH50_12820</name>
</gene>
<keyword evidence="14" id="KW-1185">Reference proteome</keyword>
<comment type="caution">
    <text evidence="12">The sequence shown here is derived from an EMBL/GenBank/DDBJ whole genome shotgun (WGS) entry which is preliminary data.</text>
</comment>
<proteinExistence type="predicted"/>
<evidence type="ECO:0000256" key="6">
    <source>
        <dbReference type="ARBA" id="ARBA00022840"/>
    </source>
</evidence>
<reference evidence="12" key="2">
    <citation type="submission" date="2020-09" db="EMBL/GenBank/DDBJ databases">
        <title>Novel species in genus Aeromicrobium.</title>
        <authorList>
            <person name="Zhang G."/>
        </authorList>
    </citation>
    <scope>NUCLEOTIDE SEQUENCE</scope>
    <source>
        <strain evidence="12">SSW1-57</strain>
    </source>
</reference>
<dbReference type="InterPro" id="IPR001851">
    <property type="entry name" value="ABC_transp_permease"/>
</dbReference>
<feature type="transmembrane region" description="Helical" evidence="9">
    <location>
        <begin position="96"/>
        <end position="115"/>
    </location>
</feature>
<dbReference type="EMBL" id="JACWMT010000002">
    <property type="protein sequence ID" value="MBD1270748.1"/>
    <property type="molecule type" value="Genomic_DNA"/>
</dbReference>
<comment type="subcellular location">
    <subcellularLocation>
        <location evidence="1">Cell membrane</location>
        <topology evidence="1">Multi-pass membrane protein</topology>
    </subcellularLocation>
</comment>
<dbReference type="Pfam" id="PF00005">
    <property type="entry name" value="ABC_tran"/>
    <property type="match status" value="1"/>
</dbReference>
<keyword evidence="4 9" id="KW-0812">Transmembrane</keyword>
<evidence type="ECO:0000256" key="4">
    <source>
        <dbReference type="ARBA" id="ARBA00022692"/>
    </source>
</evidence>
<keyword evidence="6 12" id="KW-0067">ATP-binding</keyword>